<keyword evidence="2" id="KW-1185">Reference proteome</keyword>
<evidence type="ECO:0000313" key="2">
    <source>
        <dbReference type="Proteomes" id="UP001055658"/>
    </source>
</evidence>
<name>A0ABY4V646_9GAMM</name>
<evidence type="ECO:0000313" key="1">
    <source>
        <dbReference type="EMBL" id="USD19750.1"/>
    </source>
</evidence>
<dbReference type="Proteomes" id="UP001055658">
    <property type="component" value="Chromosome"/>
</dbReference>
<proteinExistence type="predicted"/>
<dbReference type="EMBL" id="CP092418">
    <property type="protein sequence ID" value="USD19750.1"/>
    <property type="molecule type" value="Genomic_DNA"/>
</dbReference>
<protein>
    <submittedName>
        <fullName evidence="1">Uncharacterized protein</fullName>
    </submittedName>
</protein>
<dbReference type="RefSeq" id="WP_252081844.1">
    <property type="nucleotide sequence ID" value="NZ_CP092418.1"/>
</dbReference>
<gene>
    <name evidence="1" type="ORF">MJO52_11715</name>
</gene>
<organism evidence="1 2">
    <name type="scientific">Microbulbifer variabilis</name>
    <dbReference type="NCBI Taxonomy" id="266805"/>
    <lineage>
        <taxon>Bacteria</taxon>
        <taxon>Pseudomonadati</taxon>
        <taxon>Pseudomonadota</taxon>
        <taxon>Gammaproteobacteria</taxon>
        <taxon>Cellvibrionales</taxon>
        <taxon>Microbulbiferaceae</taxon>
        <taxon>Microbulbifer</taxon>
    </lineage>
</organism>
<reference evidence="1" key="1">
    <citation type="submission" date="2022-02" db="EMBL/GenBank/DDBJ databases">
        <title>Coral-associated bacteria.</title>
        <authorList>
            <person name="Tang K."/>
            <person name="Wang X."/>
        </authorList>
    </citation>
    <scope>NUCLEOTIDE SEQUENCE</scope>
    <source>
        <strain evidence="1">SCSIO 43006</strain>
    </source>
</reference>
<accession>A0ABY4V646</accession>
<sequence length="161" mass="17768">MRVDFLALRKGETPLIAGLLMGRQEEMTWWRGREVREAVCSANSVYAAFRDERSPNIPLQKLRICDAVLLSVGTYQYLSSFSTLRLVLPCTGAVGFHGRVGRHPWVSFKLGGKVCVIVSSSVARLLAATLLLYFVDQVKVSSCLLVASSVAGIIYRAGRKF</sequence>